<proteinExistence type="predicted"/>
<comment type="caution">
    <text evidence="1">The sequence shown here is derived from an EMBL/GenBank/DDBJ whole genome shotgun (WGS) entry which is preliminary data.</text>
</comment>
<evidence type="ECO:0000313" key="2">
    <source>
        <dbReference type="Proteomes" id="UP001139411"/>
    </source>
</evidence>
<gene>
    <name evidence="1" type="ORF">L0661_08745</name>
</gene>
<reference evidence="1" key="1">
    <citation type="submission" date="2022-01" db="EMBL/GenBank/DDBJ databases">
        <title>Novel species in genus Dyadobacter.</title>
        <authorList>
            <person name="Ma C."/>
        </authorList>
    </citation>
    <scope>NUCLEOTIDE SEQUENCE</scope>
    <source>
        <strain evidence="1">CY357</strain>
    </source>
</reference>
<dbReference type="EMBL" id="JAKFFV010000004">
    <property type="protein sequence ID" value="MCF2498392.1"/>
    <property type="molecule type" value="Genomic_DNA"/>
</dbReference>
<dbReference type="RefSeq" id="WP_235177527.1">
    <property type="nucleotide sequence ID" value="NZ_JAKFFV010000004.1"/>
</dbReference>
<protein>
    <submittedName>
        <fullName evidence="1">Phage tail repeat domain-containing protein</fullName>
    </submittedName>
</protein>
<dbReference type="Proteomes" id="UP001139411">
    <property type="component" value="Unassembled WGS sequence"/>
</dbReference>
<accession>A0A9X1QDH3</accession>
<dbReference type="AlphaFoldDB" id="A0A9X1QDH3"/>
<evidence type="ECO:0000313" key="1">
    <source>
        <dbReference type="EMBL" id="MCF2498392.1"/>
    </source>
</evidence>
<sequence length="290" mass="31048">MGLVVSFGDYGVGDIVQDAQDLYDLLLGLCQDQLDWKNILNKPELYIKSELYSRTQIDQMLEDIAPGSHTHTISDVEGLQDALDDRYTIDQVASLLDDKSDVGHTHPTTDIEGLQEAIAALGIQIVDDLPLPVQNGKVYMFHAAGDPRFSAFITANGQYIPLDAVTYSAMAVALASKQNKLTGTASQYVRGDGSYADFNKASVGLGNVANLSPADLPISNAQATVNAQKANDNTVLHKTGNETKSSGVLTFANSPIVPMPTNSAEAANKGYVDTATGQVNLWNEGDEVAW</sequence>
<organism evidence="1 2">
    <name type="scientific">Dyadobacter chenhuakuii</name>
    <dbReference type="NCBI Taxonomy" id="2909339"/>
    <lineage>
        <taxon>Bacteria</taxon>
        <taxon>Pseudomonadati</taxon>
        <taxon>Bacteroidota</taxon>
        <taxon>Cytophagia</taxon>
        <taxon>Cytophagales</taxon>
        <taxon>Spirosomataceae</taxon>
        <taxon>Dyadobacter</taxon>
    </lineage>
</organism>
<dbReference type="Pfam" id="PF12789">
    <property type="entry name" value="PTR"/>
    <property type="match status" value="2"/>
</dbReference>
<name>A0A9X1QDH3_9BACT</name>